<evidence type="ECO:0000256" key="5">
    <source>
        <dbReference type="HAMAP-Rule" id="MF_01371"/>
    </source>
</evidence>
<organism evidence="7 8">
    <name type="scientific">Acetobacterium bakii</name>
    <dbReference type="NCBI Taxonomy" id="52689"/>
    <lineage>
        <taxon>Bacteria</taxon>
        <taxon>Bacillati</taxon>
        <taxon>Bacillota</taxon>
        <taxon>Clostridia</taxon>
        <taxon>Eubacteriales</taxon>
        <taxon>Eubacteriaceae</taxon>
        <taxon>Acetobacterium</taxon>
    </lineage>
</organism>
<dbReference type="GO" id="GO:0022625">
    <property type="term" value="C:cytosolic large ribosomal subunit"/>
    <property type="evidence" value="ECO:0007669"/>
    <property type="project" value="TreeGrafter"/>
</dbReference>
<dbReference type="PIRSF" id="PIRSF002211">
    <property type="entry name" value="Ribosomal_L30_bac-type"/>
    <property type="match status" value="1"/>
</dbReference>
<dbReference type="STRING" id="52689.AKG39_03560"/>
<dbReference type="EMBL" id="LGYO01000008">
    <property type="protein sequence ID" value="KNZ42814.1"/>
    <property type="molecule type" value="Genomic_DNA"/>
</dbReference>
<evidence type="ECO:0000256" key="2">
    <source>
        <dbReference type="ARBA" id="ARBA00011838"/>
    </source>
</evidence>
<comment type="caution">
    <text evidence="7">The sequence shown here is derived from an EMBL/GenBank/DDBJ whole genome shotgun (WGS) entry which is preliminary data.</text>
</comment>
<sequence length="60" mass="6842">MAKKLEITLKKSLIGRNQKQRATIEALGLKKIGQTITHNDTPQIRGMIHRTDFMLVVKEV</sequence>
<evidence type="ECO:0000256" key="4">
    <source>
        <dbReference type="ARBA" id="ARBA00023274"/>
    </source>
</evidence>
<evidence type="ECO:0000256" key="1">
    <source>
        <dbReference type="ARBA" id="ARBA00007594"/>
    </source>
</evidence>
<dbReference type="PANTHER" id="PTHR15892:SF2">
    <property type="entry name" value="LARGE RIBOSOMAL SUBUNIT PROTEIN UL30M"/>
    <property type="match status" value="1"/>
</dbReference>
<feature type="domain" description="Large ribosomal subunit protein uL30-like ferredoxin-like fold" evidence="6">
    <location>
        <begin position="6"/>
        <end position="49"/>
    </location>
</feature>
<protein>
    <recommendedName>
        <fullName evidence="5">Large ribosomal subunit protein uL30</fullName>
    </recommendedName>
</protein>
<name>A0A0L6U2S5_9FIRM</name>
<evidence type="ECO:0000259" key="6">
    <source>
        <dbReference type="Pfam" id="PF00327"/>
    </source>
</evidence>
<reference evidence="8" key="1">
    <citation type="submission" date="2015-07" db="EMBL/GenBank/DDBJ databases">
        <title>Draft genome sequence of Acetobacterium bakii DSM 8293, a potential psychrophilic chemical producer through syngas fermentation.</title>
        <authorList>
            <person name="Song Y."/>
            <person name="Hwang S."/>
            <person name="Cho B.-K."/>
        </authorList>
    </citation>
    <scope>NUCLEOTIDE SEQUENCE [LARGE SCALE GENOMIC DNA]</scope>
    <source>
        <strain evidence="8">DSM 8239</strain>
    </source>
</reference>
<dbReference type="InterPro" id="IPR036919">
    <property type="entry name" value="Ribo_uL30_ferredoxin-like_sf"/>
</dbReference>
<evidence type="ECO:0000256" key="3">
    <source>
        <dbReference type="ARBA" id="ARBA00022980"/>
    </source>
</evidence>
<dbReference type="Proteomes" id="UP000036873">
    <property type="component" value="Unassembled WGS sequence"/>
</dbReference>
<keyword evidence="8" id="KW-1185">Reference proteome</keyword>
<dbReference type="FunFam" id="3.30.1390.20:FF:000001">
    <property type="entry name" value="50S ribosomal protein L30"/>
    <property type="match status" value="1"/>
</dbReference>
<dbReference type="GO" id="GO:0003735">
    <property type="term" value="F:structural constituent of ribosome"/>
    <property type="evidence" value="ECO:0007669"/>
    <property type="project" value="InterPro"/>
</dbReference>
<dbReference type="SUPFAM" id="SSF55129">
    <property type="entry name" value="Ribosomal protein L30p/L7e"/>
    <property type="match status" value="1"/>
</dbReference>
<evidence type="ECO:0000313" key="7">
    <source>
        <dbReference type="EMBL" id="KNZ42814.1"/>
    </source>
</evidence>
<proteinExistence type="inferred from homology"/>
<dbReference type="OrthoDB" id="9812790at2"/>
<dbReference type="Pfam" id="PF00327">
    <property type="entry name" value="Ribosomal_L30"/>
    <property type="match status" value="1"/>
</dbReference>
<keyword evidence="3 5" id="KW-0689">Ribosomal protein</keyword>
<dbReference type="AlphaFoldDB" id="A0A0L6U2S5"/>
<comment type="subunit">
    <text evidence="2 5">Part of the 50S ribosomal subunit.</text>
</comment>
<accession>A0A0L6U2S5</accession>
<dbReference type="Gene3D" id="3.30.1390.20">
    <property type="entry name" value="Ribosomal protein L30, ferredoxin-like fold domain"/>
    <property type="match status" value="1"/>
</dbReference>
<dbReference type="HAMAP" id="MF_01371_B">
    <property type="entry name" value="Ribosomal_uL30_B"/>
    <property type="match status" value="1"/>
</dbReference>
<comment type="similarity">
    <text evidence="1 5">Belongs to the universal ribosomal protein uL30 family.</text>
</comment>
<dbReference type="InterPro" id="IPR016082">
    <property type="entry name" value="Ribosomal_uL30_ferredoxin-like"/>
</dbReference>
<evidence type="ECO:0000313" key="8">
    <source>
        <dbReference type="Proteomes" id="UP000036873"/>
    </source>
</evidence>
<keyword evidence="4 5" id="KW-0687">Ribonucleoprotein</keyword>
<dbReference type="GO" id="GO:0006412">
    <property type="term" value="P:translation"/>
    <property type="evidence" value="ECO:0007669"/>
    <property type="project" value="UniProtKB-UniRule"/>
</dbReference>
<dbReference type="NCBIfam" id="TIGR01308">
    <property type="entry name" value="rpmD_bact"/>
    <property type="match status" value="1"/>
</dbReference>
<gene>
    <name evidence="5" type="primary">rpmD</name>
    <name evidence="7" type="ORF">AKG39_03560</name>
</gene>
<dbReference type="RefSeq" id="WP_050738985.1">
    <property type="nucleotide sequence ID" value="NZ_LGYO01000008.1"/>
</dbReference>
<dbReference type="PANTHER" id="PTHR15892">
    <property type="entry name" value="MITOCHONDRIAL RIBOSOMAL PROTEIN L30"/>
    <property type="match status" value="1"/>
</dbReference>
<dbReference type="CDD" id="cd01658">
    <property type="entry name" value="Ribosomal_L30"/>
    <property type="match status" value="1"/>
</dbReference>
<dbReference type="PATRIC" id="fig|52689.4.peg.3753"/>
<dbReference type="InterPro" id="IPR005996">
    <property type="entry name" value="Ribosomal_uL30_bac-type"/>
</dbReference>